<evidence type="ECO:0000256" key="1">
    <source>
        <dbReference type="SAM" id="MobiDB-lite"/>
    </source>
</evidence>
<accession>A0ABS2G157</accession>
<evidence type="ECO:0000313" key="2">
    <source>
        <dbReference type="EMBL" id="MBM6875141.1"/>
    </source>
</evidence>
<dbReference type="EMBL" id="JACJLT010000037">
    <property type="protein sequence ID" value="MBM6875141.1"/>
    <property type="molecule type" value="Genomic_DNA"/>
</dbReference>
<feature type="compositionally biased region" description="Basic residues" evidence="1">
    <location>
        <begin position="1"/>
        <end position="16"/>
    </location>
</feature>
<protein>
    <submittedName>
        <fullName evidence="2">Uncharacterized protein</fullName>
    </submittedName>
</protein>
<gene>
    <name evidence="2" type="ORF">H6A04_05670</name>
</gene>
<comment type="caution">
    <text evidence="2">The sequence shown here is derived from an EMBL/GenBank/DDBJ whole genome shotgun (WGS) entry which is preliminary data.</text>
</comment>
<proteinExistence type="predicted"/>
<dbReference type="RefSeq" id="WP_204716091.1">
    <property type="nucleotide sequence ID" value="NZ_JACJLT010000037.1"/>
</dbReference>
<feature type="region of interest" description="Disordered" evidence="1">
    <location>
        <begin position="1"/>
        <end position="21"/>
    </location>
</feature>
<dbReference type="Proteomes" id="UP000728968">
    <property type="component" value="Unassembled WGS sequence"/>
</dbReference>
<sequence length="64" mass="7377">MGRGKSSAKKRAKKNKEKNLANLEKIKEIGLSKQEVKEKVNPEEMNTINWTKRLKKKGPLPNFI</sequence>
<organism evidence="2 3">
    <name type="scientific">Fusobacterium mortiferum</name>
    <dbReference type="NCBI Taxonomy" id="850"/>
    <lineage>
        <taxon>Bacteria</taxon>
        <taxon>Fusobacteriati</taxon>
        <taxon>Fusobacteriota</taxon>
        <taxon>Fusobacteriia</taxon>
        <taxon>Fusobacteriales</taxon>
        <taxon>Fusobacteriaceae</taxon>
        <taxon>Fusobacterium</taxon>
    </lineage>
</organism>
<keyword evidence="3" id="KW-1185">Reference proteome</keyword>
<name>A0ABS2G157_FUSMR</name>
<reference evidence="2 3" key="1">
    <citation type="journal article" date="2021" name="Sci. Rep.">
        <title>The distribution of antibiotic resistance genes in chicken gut microbiota commensals.</title>
        <authorList>
            <person name="Juricova H."/>
            <person name="Matiasovicova J."/>
            <person name="Kubasova T."/>
            <person name="Cejkova D."/>
            <person name="Rychlik I."/>
        </authorList>
    </citation>
    <scope>NUCLEOTIDE SEQUENCE [LARGE SCALE GENOMIC DNA]</scope>
    <source>
        <strain evidence="2 3">An425</strain>
    </source>
</reference>
<evidence type="ECO:0000313" key="3">
    <source>
        <dbReference type="Proteomes" id="UP000728968"/>
    </source>
</evidence>